<sequence length="207" mass="21923">MHSPSPQRHRLLSTGPTAPAEFALSFTSTPRGARLARLFVAHCLDSWGHPYTGDVNETLTLIAAELCANAVRHGRVPGRDFHVRLAAEAGGERLRVEVSDTRAERRPAVTVPADADAESGRGLLLVTTLADDWGVTDRRSGPGKTVWAVVSTPSSSRPGAHRQAPTGSHCRPGSEPVPTDSTRPEATHRTSDAPNAASHGRDVGDPA</sequence>
<dbReference type="InterPro" id="IPR036890">
    <property type="entry name" value="HATPase_C_sf"/>
</dbReference>
<dbReference type="PANTHER" id="PTHR35526">
    <property type="entry name" value="ANTI-SIGMA-F FACTOR RSBW-RELATED"/>
    <property type="match status" value="1"/>
</dbReference>
<evidence type="ECO:0000256" key="2">
    <source>
        <dbReference type="SAM" id="MobiDB-lite"/>
    </source>
</evidence>
<dbReference type="GO" id="GO:0005524">
    <property type="term" value="F:ATP binding"/>
    <property type="evidence" value="ECO:0007669"/>
    <property type="project" value="UniProtKB-KW"/>
</dbReference>
<dbReference type="CDD" id="cd16936">
    <property type="entry name" value="HATPase_RsbW-like"/>
    <property type="match status" value="1"/>
</dbReference>
<organism evidence="4 5">
    <name type="scientific">Streptomyces pratens</name>
    <dbReference type="NCBI Taxonomy" id="887456"/>
    <lineage>
        <taxon>Bacteria</taxon>
        <taxon>Bacillati</taxon>
        <taxon>Actinomycetota</taxon>
        <taxon>Actinomycetes</taxon>
        <taxon>Kitasatosporales</taxon>
        <taxon>Streptomycetaceae</taxon>
        <taxon>Streptomyces</taxon>
    </lineage>
</organism>
<comment type="caution">
    <text evidence="4">The sequence shown here is derived from an EMBL/GenBank/DDBJ whole genome shotgun (WGS) entry which is preliminary data.</text>
</comment>
<dbReference type="Proteomes" id="UP001596242">
    <property type="component" value="Unassembled WGS sequence"/>
</dbReference>
<dbReference type="EMBL" id="JBHSPT010000051">
    <property type="protein sequence ID" value="MFC6058148.1"/>
    <property type="molecule type" value="Genomic_DNA"/>
</dbReference>
<reference evidence="5" key="1">
    <citation type="journal article" date="2019" name="Int. J. Syst. Evol. Microbiol.">
        <title>The Global Catalogue of Microorganisms (GCM) 10K type strain sequencing project: providing services to taxonomists for standard genome sequencing and annotation.</title>
        <authorList>
            <consortium name="The Broad Institute Genomics Platform"/>
            <consortium name="The Broad Institute Genome Sequencing Center for Infectious Disease"/>
            <person name="Wu L."/>
            <person name="Ma J."/>
        </authorList>
    </citation>
    <scope>NUCLEOTIDE SEQUENCE [LARGE SCALE GENOMIC DNA]</scope>
    <source>
        <strain evidence="5">JCM 12763</strain>
    </source>
</reference>
<feature type="domain" description="Histidine kinase/HSP90-like ATPase" evidence="3">
    <location>
        <begin position="26"/>
        <end position="148"/>
    </location>
</feature>
<evidence type="ECO:0000256" key="1">
    <source>
        <dbReference type="ARBA" id="ARBA00022527"/>
    </source>
</evidence>
<evidence type="ECO:0000313" key="5">
    <source>
        <dbReference type="Proteomes" id="UP001596242"/>
    </source>
</evidence>
<keyword evidence="1" id="KW-0723">Serine/threonine-protein kinase</keyword>
<evidence type="ECO:0000259" key="3">
    <source>
        <dbReference type="Pfam" id="PF13581"/>
    </source>
</evidence>
<keyword evidence="4" id="KW-0067">ATP-binding</keyword>
<keyword evidence="5" id="KW-1185">Reference proteome</keyword>
<dbReference type="Pfam" id="PF13581">
    <property type="entry name" value="HATPase_c_2"/>
    <property type="match status" value="1"/>
</dbReference>
<gene>
    <name evidence="4" type="ORF">ACFP50_22645</name>
</gene>
<dbReference type="PANTHER" id="PTHR35526:SF3">
    <property type="entry name" value="ANTI-SIGMA-F FACTOR RSBW"/>
    <property type="match status" value="1"/>
</dbReference>
<dbReference type="Gene3D" id="3.30.565.10">
    <property type="entry name" value="Histidine kinase-like ATPase, C-terminal domain"/>
    <property type="match status" value="1"/>
</dbReference>
<keyword evidence="1" id="KW-0418">Kinase</keyword>
<keyword evidence="1" id="KW-0808">Transferase</keyword>
<name>A0ABW1M4N6_9ACTN</name>
<dbReference type="InterPro" id="IPR050267">
    <property type="entry name" value="Anti-sigma-factor_SerPK"/>
</dbReference>
<dbReference type="InterPro" id="IPR003594">
    <property type="entry name" value="HATPase_dom"/>
</dbReference>
<dbReference type="RefSeq" id="WP_386400651.1">
    <property type="nucleotide sequence ID" value="NZ_JBHSPT010000051.1"/>
</dbReference>
<dbReference type="SUPFAM" id="SSF55874">
    <property type="entry name" value="ATPase domain of HSP90 chaperone/DNA topoisomerase II/histidine kinase"/>
    <property type="match status" value="1"/>
</dbReference>
<feature type="compositionally biased region" description="Basic and acidic residues" evidence="2">
    <location>
        <begin position="182"/>
        <end position="191"/>
    </location>
</feature>
<feature type="region of interest" description="Disordered" evidence="2">
    <location>
        <begin position="134"/>
        <end position="207"/>
    </location>
</feature>
<accession>A0ABW1M4N6</accession>
<evidence type="ECO:0000313" key="4">
    <source>
        <dbReference type="EMBL" id="MFC6058148.1"/>
    </source>
</evidence>
<protein>
    <submittedName>
        <fullName evidence="4">ATP-binding protein</fullName>
    </submittedName>
</protein>
<proteinExistence type="predicted"/>
<keyword evidence="4" id="KW-0547">Nucleotide-binding</keyword>